<dbReference type="Proteomes" id="UP001189429">
    <property type="component" value="Unassembled WGS sequence"/>
</dbReference>
<organism evidence="2 3">
    <name type="scientific">Prorocentrum cordatum</name>
    <dbReference type="NCBI Taxonomy" id="2364126"/>
    <lineage>
        <taxon>Eukaryota</taxon>
        <taxon>Sar</taxon>
        <taxon>Alveolata</taxon>
        <taxon>Dinophyceae</taxon>
        <taxon>Prorocentrales</taxon>
        <taxon>Prorocentraceae</taxon>
        <taxon>Prorocentrum</taxon>
    </lineage>
</organism>
<accession>A0ABN9PFX1</accession>
<comment type="caution">
    <text evidence="2">The sequence shown here is derived from an EMBL/GenBank/DDBJ whole genome shotgun (WGS) entry which is preliminary data.</text>
</comment>
<proteinExistence type="predicted"/>
<reference evidence="2" key="1">
    <citation type="submission" date="2023-10" db="EMBL/GenBank/DDBJ databases">
        <authorList>
            <person name="Chen Y."/>
            <person name="Shah S."/>
            <person name="Dougan E. K."/>
            <person name="Thang M."/>
            <person name="Chan C."/>
        </authorList>
    </citation>
    <scope>NUCLEOTIDE SEQUENCE [LARGE SCALE GENOMIC DNA]</scope>
</reference>
<name>A0ABN9PFX1_9DINO</name>
<dbReference type="EMBL" id="CAUYUJ010000370">
    <property type="protein sequence ID" value="CAK0790161.1"/>
    <property type="molecule type" value="Genomic_DNA"/>
</dbReference>
<feature type="region of interest" description="Disordered" evidence="1">
    <location>
        <begin position="91"/>
        <end position="118"/>
    </location>
</feature>
<keyword evidence="3" id="KW-1185">Reference proteome</keyword>
<protein>
    <submittedName>
        <fullName evidence="2">Uncharacterized protein</fullName>
    </submittedName>
</protein>
<evidence type="ECO:0000256" key="1">
    <source>
        <dbReference type="SAM" id="MobiDB-lite"/>
    </source>
</evidence>
<gene>
    <name evidence="2" type="ORF">PCOR1329_LOCUS1517</name>
</gene>
<sequence length="159" mass="16873">MAAPRPQPSPTAASPELLEPSGARRPPGPPRRGQLQGRPVASLLAEELQQLLADVLRAELSGAAGTTSEALPERRAQEVLAGQAAQTSVQTLAARTSAQGDGGAAGAEQSARPRPSVGFLDQHELIRVKPPEAWIRSRSQSNHGRVSVWERVRQMRGAE</sequence>
<evidence type="ECO:0000313" key="3">
    <source>
        <dbReference type="Proteomes" id="UP001189429"/>
    </source>
</evidence>
<feature type="region of interest" description="Disordered" evidence="1">
    <location>
        <begin position="1"/>
        <end position="40"/>
    </location>
</feature>
<evidence type="ECO:0000313" key="2">
    <source>
        <dbReference type="EMBL" id="CAK0790161.1"/>
    </source>
</evidence>
<feature type="compositionally biased region" description="Low complexity" evidence="1">
    <location>
        <begin position="31"/>
        <end position="40"/>
    </location>
</feature>